<dbReference type="InterPro" id="IPR011006">
    <property type="entry name" value="CheY-like_superfamily"/>
</dbReference>
<dbReference type="EC" id="2.7.7.65" evidence="4"/>
<dbReference type="InterPro" id="IPR043128">
    <property type="entry name" value="Rev_trsase/Diguanyl_cyclase"/>
</dbReference>
<dbReference type="GO" id="GO:0043709">
    <property type="term" value="P:cell adhesion involved in single-species biofilm formation"/>
    <property type="evidence" value="ECO:0007669"/>
    <property type="project" value="TreeGrafter"/>
</dbReference>
<feature type="modified residue" description="4-aspartylphosphate" evidence="1">
    <location>
        <position position="52"/>
    </location>
</feature>
<keyword evidence="4" id="KW-0548">Nucleotidyltransferase</keyword>
<dbReference type="GO" id="GO:1902201">
    <property type="term" value="P:negative regulation of bacterial-type flagellum-dependent cell motility"/>
    <property type="evidence" value="ECO:0007669"/>
    <property type="project" value="TreeGrafter"/>
</dbReference>
<dbReference type="Gene3D" id="3.30.70.270">
    <property type="match status" value="1"/>
</dbReference>
<dbReference type="InterPro" id="IPR000160">
    <property type="entry name" value="GGDEF_dom"/>
</dbReference>
<dbReference type="NCBIfam" id="TIGR00254">
    <property type="entry name" value="GGDEF"/>
    <property type="match status" value="1"/>
</dbReference>
<keyword evidence="5" id="KW-1185">Reference proteome</keyword>
<dbReference type="Proteomes" id="UP000671879">
    <property type="component" value="Chromosome"/>
</dbReference>
<organism evidence="4 5">
    <name type="scientific">Aminithiophilus ramosus</name>
    <dbReference type="NCBI Taxonomy" id="3029084"/>
    <lineage>
        <taxon>Bacteria</taxon>
        <taxon>Thermotogati</taxon>
        <taxon>Synergistota</taxon>
        <taxon>Synergistia</taxon>
        <taxon>Synergistales</taxon>
        <taxon>Aminithiophilaceae</taxon>
        <taxon>Aminithiophilus</taxon>
    </lineage>
</organism>
<dbReference type="PANTHER" id="PTHR45138:SF9">
    <property type="entry name" value="DIGUANYLATE CYCLASE DGCM-RELATED"/>
    <property type="match status" value="1"/>
</dbReference>
<dbReference type="CDD" id="cd01949">
    <property type="entry name" value="GGDEF"/>
    <property type="match status" value="1"/>
</dbReference>
<evidence type="ECO:0000259" key="2">
    <source>
        <dbReference type="PROSITE" id="PS50110"/>
    </source>
</evidence>
<dbReference type="GO" id="GO:0000160">
    <property type="term" value="P:phosphorelay signal transduction system"/>
    <property type="evidence" value="ECO:0007669"/>
    <property type="project" value="InterPro"/>
</dbReference>
<feature type="domain" description="Response regulatory" evidence="2">
    <location>
        <begin position="2"/>
        <end position="119"/>
    </location>
</feature>
<dbReference type="GO" id="GO:0005886">
    <property type="term" value="C:plasma membrane"/>
    <property type="evidence" value="ECO:0007669"/>
    <property type="project" value="TreeGrafter"/>
</dbReference>
<dbReference type="FunFam" id="3.30.70.270:FF:000001">
    <property type="entry name" value="Diguanylate cyclase domain protein"/>
    <property type="match status" value="1"/>
</dbReference>
<dbReference type="InterPro" id="IPR001789">
    <property type="entry name" value="Sig_transdc_resp-reg_receiver"/>
</dbReference>
<dbReference type="SMART" id="SM00267">
    <property type="entry name" value="GGDEF"/>
    <property type="match status" value="1"/>
</dbReference>
<dbReference type="InterPro" id="IPR029787">
    <property type="entry name" value="Nucleotide_cyclase"/>
</dbReference>
<proteinExistence type="predicted"/>
<dbReference type="SMART" id="SM00448">
    <property type="entry name" value="REC"/>
    <property type="match status" value="1"/>
</dbReference>
<evidence type="ECO:0000313" key="5">
    <source>
        <dbReference type="Proteomes" id="UP000671879"/>
    </source>
</evidence>
<dbReference type="Gene3D" id="3.40.50.2300">
    <property type="match status" value="1"/>
</dbReference>
<dbReference type="RefSeq" id="WP_274373563.1">
    <property type="nucleotide sequence ID" value="NZ_CP072943.1"/>
</dbReference>
<reference evidence="5" key="1">
    <citation type="submission" date="2021-04" db="EMBL/GenBank/DDBJ databases">
        <title>A novel Synergistetes isolate from a pyrite-forming mixed culture.</title>
        <authorList>
            <person name="Bunk B."/>
            <person name="Sproer C."/>
            <person name="Spring S."/>
            <person name="Pester M."/>
        </authorList>
    </citation>
    <scope>NUCLEOTIDE SEQUENCE [LARGE SCALE GENOMIC DNA]</scope>
    <source>
        <strain evidence="5">J.5.4.2-T.3.5.2</strain>
    </source>
</reference>
<dbReference type="EMBL" id="CP072943">
    <property type="protein sequence ID" value="QTX32335.1"/>
    <property type="molecule type" value="Genomic_DNA"/>
</dbReference>
<evidence type="ECO:0000256" key="1">
    <source>
        <dbReference type="PROSITE-ProRule" id="PRU00169"/>
    </source>
</evidence>
<sequence length="293" mass="32326">MRVLVAEDDRTTRFMVASLLAQWGYDVVTAENGSEAWQILQDDEAPPLAVIDWLMPGMEGPEICRRLRQSPEGRYRYVLLLTVQGDRASVVAGLDAGADDYVTKPFDAQELKMRVQAGRRILELQDRLRHQADHDGLTGLFNRGAVLTRLEKELSRSQRLKTPLAVAMADLDDFKKVNDRYGHLVGDIVLCDVARRMTETLRDYDEVGRYGGEEFLIVLPGVAGPEVGEILERVRSAVASAPVLAGGWRLNVTVSLGGACFDGEEKLKGLVGRADEALYRAKAQGKNAVVLSC</sequence>
<name>A0A9Q7EXB4_9BACT</name>
<dbReference type="PANTHER" id="PTHR45138">
    <property type="entry name" value="REGULATORY COMPONENTS OF SENSORY TRANSDUCTION SYSTEM"/>
    <property type="match status" value="1"/>
</dbReference>
<keyword evidence="4" id="KW-0808">Transferase</keyword>
<dbReference type="InterPro" id="IPR050469">
    <property type="entry name" value="Diguanylate_Cyclase"/>
</dbReference>
<gene>
    <name evidence="4" type="ORF">KAR29_13720</name>
</gene>
<keyword evidence="1" id="KW-0597">Phosphoprotein</keyword>
<dbReference type="Pfam" id="PF00990">
    <property type="entry name" value="GGDEF"/>
    <property type="match status" value="1"/>
</dbReference>
<dbReference type="PROSITE" id="PS50110">
    <property type="entry name" value="RESPONSE_REGULATORY"/>
    <property type="match status" value="1"/>
</dbReference>
<dbReference type="PROSITE" id="PS50887">
    <property type="entry name" value="GGDEF"/>
    <property type="match status" value="1"/>
</dbReference>
<accession>A0A9Q7EXB4</accession>
<dbReference type="KEGG" id="aram:KAR29_13720"/>
<dbReference type="GO" id="GO:0052621">
    <property type="term" value="F:diguanylate cyclase activity"/>
    <property type="evidence" value="ECO:0007669"/>
    <property type="project" value="UniProtKB-EC"/>
</dbReference>
<dbReference type="AlphaFoldDB" id="A0A9Q7EXB4"/>
<evidence type="ECO:0000313" key="4">
    <source>
        <dbReference type="EMBL" id="QTX32335.1"/>
    </source>
</evidence>
<protein>
    <submittedName>
        <fullName evidence="4">Diguanylate cyclase</fullName>
        <ecNumber evidence="4">2.7.7.65</ecNumber>
    </submittedName>
</protein>
<feature type="domain" description="GGDEF" evidence="3">
    <location>
        <begin position="162"/>
        <end position="293"/>
    </location>
</feature>
<dbReference type="SUPFAM" id="SSF55073">
    <property type="entry name" value="Nucleotide cyclase"/>
    <property type="match status" value="1"/>
</dbReference>
<dbReference type="Pfam" id="PF00072">
    <property type="entry name" value="Response_reg"/>
    <property type="match status" value="1"/>
</dbReference>
<dbReference type="SUPFAM" id="SSF52172">
    <property type="entry name" value="CheY-like"/>
    <property type="match status" value="1"/>
</dbReference>
<evidence type="ECO:0000259" key="3">
    <source>
        <dbReference type="PROSITE" id="PS50887"/>
    </source>
</evidence>